<evidence type="ECO:0000256" key="1">
    <source>
        <dbReference type="ARBA" id="ARBA00004141"/>
    </source>
</evidence>
<keyword evidence="3 6" id="KW-0812">Transmembrane</keyword>
<evidence type="ECO:0000256" key="6">
    <source>
        <dbReference type="RuleBase" id="RU363053"/>
    </source>
</evidence>
<sequence>MVLSKPVNIFYSLIGAYLQRLYYSPLKTKAITSCIIGALGNVVSQKLSGIKSDRKGLNEDSILAFALFGLLFGGPVPHYFYTYIQLFVKHPLGILLIERLIYTPCFQALALYLLAIFEGKTHQVAYAQMQKLYLPTLMANLKYLTLFHYINIRYVPPMLRVLIVNLIGFVWIIYVANKRAKASKEK</sequence>
<proteinExistence type="inferred from homology"/>
<dbReference type="GO" id="GO:0005778">
    <property type="term" value="C:peroxisomal membrane"/>
    <property type="evidence" value="ECO:0007669"/>
    <property type="project" value="TreeGrafter"/>
</dbReference>
<keyword evidence="4 6" id="KW-1133">Transmembrane helix</keyword>
<feature type="transmembrane region" description="Helical" evidence="6">
    <location>
        <begin position="61"/>
        <end position="81"/>
    </location>
</feature>
<evidence type="ECO:0000313" key="7">
    <source>
        <dbReference type="EMBL" id="KYN41388.1"/>
    </source>
</evidence>
<dbReference type="Pfam" id="PF04117">
    <property type="entry name" value="Mpv17_PMP22"/>
    <property type="match status" value="1"/>
</dbReference>
<keyword evidence="8" id="KW-1185">Reference proteome</keyword>
<dbReference type="OrthoDB" id="860at2759"/>
<reference evidence="7 8" key="1">
    <citation type="submission" date="2016-03" db="EMBL/GenBank/DDBJ databases">
        <title>Trachymyrmex septentrionalis WGS genome.</title>
        <authorList>
            <person name="Nygaard S."/>
            <person name="Hu H."/>
            <person name="Boomsma J."/>
            <person name="Zhang G."/>
        </authorList>
    </citation>
    <scope>NUCLEOTIDE SEQUENCE [LARGE SCALE GENOMIC DNA]</scope>
    <source>
        <strain evidence="7">Tsep2-gDNA-1</strain>
        <tissue evidence="7">Whole body</tissue>
    </source>
</reference>
<evidence type="ECO:0000256" key="4">
    <source>
        <dbReference type="ARBA" id="ARBA00022989"/>
    </source>
</evidence>
<comment type="subcellular location">
    <subcellularLocation>
        <location evidence="1">Membrane</location>
        <topology evidence="1">Multi-pass membrane protein</topology>
    </subcellularLocation>
</comment>
<evidence type="ECO:0000256" key="3">
    <source>
        <dbReference type="ARBA" id="ARBA00022692"/>
    </source>
</evidence>
<protein>
    <submittedName>
        <fullName evidence="7">Peroxisomal membrane protein 2</fullName>
    </submittedName>
</protein>
<dbReference type="Proteomes" id="UP000078541">
    <property type="component" value="Unassembled WGS sequence"/>
</dbReference>
<evidence type="ECO:0000256" key="2">
    <source>
        <dbReference type="ARBA" id="ARBA00006824"/>
    </source>
</evidence>
<dbReference type="PANTHER" id="PTHR11266:SF80">
    <property type="entry name" value="PEROXISOMAL MEMBRANE PROTEIN 2"/>
    <property type="match status" value="1"/>
</dbReference>
<dbReference type="InterPro" id="IPR007248">
    <property type="entry name" value="Mpv17_PMP22"/>
</dbReference>
<accession>A0A195FLU2</accession>
<gene>
    <name evidence="7" type="ORF">ALC56_04540</name>
</gene>
<dbReference type="AlphaFoldDB" id="A0A195FLU2"/>
<dbReference type="KEGG" id="tsep:108746910"/>
<keyword evidence="5 6" id="KW-0472">Membrane</keyword>
<dbReference type="EMBL" id="KQ981490">
    <property type="protein sequence ID" value="KYN41388.1"/>
    <property type="molecule type" value="Genomic_DNA"/>
</dbReference>
<comment type="similarity">
    <text evidence="2 6">Belongs to the peroxisomal membrane protein PXMP2/4 family.</text>
</comment>
<evidence type="ECO:0000313" key="8">
    <source>
        <dbReference type="Proteomes" id="UP000078541"/>
    </source>
</evidence>
<dbReference type="STRING" id="34720.A0A195FLU2"/>
<name>A0A195FLU2_9HYME</name>
<dbReference type="PANTHER" id="PTHR11266">
    <property type="entry name" value="PEROXISOMAL MEMBRANE PROTEIN 2, PXMP2 MPV17"/>
    <property type="match status" value="1"/>
</dbReference>
<organism evidence="7 8">
    <name type="scientific">Trachymyrmex septentrionalis</name>
    <dbReference type="NCBI Taxonomy" id="34720"/>
    <lineage>
        <taxon>Eukaryota</taxon>
        <taxon>Metazoa</taxon>
        <taxon>Ecdysozoa</taxon>
        <taxon>Arthropoda</taxon>
        <taxon>Hexapoda</taxon>
        <taxon>Insecta</taxon>
        <taxon>Pterygota</taxon>
        <taxon>Neoptera</taxon>
        <taxon>Endopterygota</taxon>
        <taxon>Hymenoptera</taxon>
        <taxon>Apocrita</taxon>
        <taxon>Aculeata</taxon>
        <taxon>Formicoidea</taxon>
        <taxon>Formicidae</taxon>
        <taxon>Myrmicinae</taxon>
        <taxon>Trachymyrmex</taxon>
    </lineage>
</organism>
<feature type="transmembrane region" description="Helical" evidence="6">
    <location>
        <begin position="158"/>
        <end position="176"/>
    </location>
</feature>
<evidence type="ECO:0000256" key="5">
    <source>
        <dbReference type="ARBA" id="ARBA00023136"/>
    </source>
</evidence>
<feature type="transmembrane region" description="Helical" evidence="6">
    <location>
        <begin position="101"/>
        <end position="120"/>
    </location>
</feature>